<evidence type="ECO:0000313" key="3">
    <source>
        <dbReference type="Proteomes" id="UP000199504"/>
    </source>
</evidence>
<keyword evidence="3" id="KW-1185">Reference proteome</keyword>
<gene>
    <name evidence="2" type="ORF">GA0070564_101512</name>
</gene>
<keyword evidence="1" id="KW-1133">Transmembrane helix</keyword>
<dbReference type="Proteomes" id="UP000199504">
    <property type="component" value="Unassembled WGS sequence"/>
</dbReference>
<proteinExistence type="predicted"/>
<protein>
    <submittedName>
        <fullName evidence="2">Uncharacterized protein</fullName>
    </submittedName>
</protein>
<dbReference type="AlphaFoldDB" id="A0A1C4UIZ0"/>
<accession>A0A1C4UIZ0</accession>
<reference evidence="3" key="1">
    <citation type="submission" date="2016-06" db="EMBL/GenBank/DDBJ databases">
        <authorList>
            <person name="Varghese N."/>
            <person name="Submissions Spin"/>
        </authorList>
    </citation>
    <scope>NUCLEOTIDE SEQUENCE [LARGE SCALE GENOMIC DNA]</scope>
    <source>
        <strain evidence="3">DSM 44830</strain>
    </source>
</reference>
<keyword evidence="1" id="KW-0812">Transmembrane</keyword>
<name>A0A1C4UIZ0_9ACTN</name>
<dbReference type="EMBL" id="FMCX01000001">
    <property type="protein sequence ID" value="SCE71673.1"/>
    <property type="molecule type" value="Genomic_DNA"/>
</dbReference>
<evidence type="ECO:0000313" key="2">
    <source>
        <dbReference type="EMBL" id="SCE71673.1"/>
    </source>
</evidence>
<sequence length="62" mass="6642">MRIRNLGRETVTLLLGMVIGLYLGMWIFGGILGVVVGVAYGSALHAVGLDRRRTAARQATAE</sequence>
<feature type="transmembrane region" description="Helical" evidence="1">
    <location>
        <begin position="12"/>
        <end position="40"/>
    </location>
</feature>
<dbReference type="RefSeq" id="WP_091601861.1">
    <property type="nucleotide sequence ID" value="NZ_FMCX01000001.1"/>
</dbReference>
<evidence type="ECO:0000256" key="1">
    <source>
        <dbReference type="SAM" id="Phobius"/>
    </source>
</evidence>
<dbReference type="STRING" id="262898.GA0070564_101512"/>
<keyword evidence="1" id="KW-0472">Membrane</keyword>
<organism evidence="2 3">
    <name type="scientific">Micromonospora mirobrigensis</name>
    <dbReference type="NCBI Taxonomy" id="262898"/>
    <lineage>
        <taxon>Bacteria</taxon>
        <taxon>Bacillati</taxon>
        <taxon>Actinomycetota</taxon>
        <taxon>Actinomycetes</taxon>
        <taxon>Micromonosporales</taxon>
        <taxon>Micromonosporaceae</taxon>
        <taxon>Micromonospora</taxon>
    </lineage>
</organism>